<gene>
    <name evidence="1" type="ORF">Goari_010610</name>
</gene>
<dbReference type="EMBL" id="JABFAA010000009">
    <property type="protein sequence ID" value="MBA0693103.1"/>
    <property type="molecule type" value="Genomic_DNA"/>
</dbReference>
<proteinExistence type="predicted"/>
<evidence type="ECO:0000313" key="1">
    <source>
        <dbReference type="EMBL" id="MBA0693103.1"/>
    </source>
</evidence>
<protein>
    <submittedName>
        <fullName evidence="1">Uncharacterized protein</fullName>
    </submittedName>
</protein>
<keyword evidence="2" id="KW-1185">Reference proteome</keyword>
<organism evidence="1 2">
    <name type="scientific">Gossypium aridum</name>
    <name type="common">American cotton</name>
    <name type="synonym">Erioxylum aridum</name>
    <dbReference type="NCBI Taxonomy" id="34290"/>
    <lineage>
        <taxon>Eukaryota</taxon>
        <taxon>Viridiplantae</taxon>
        <taxon>Streptophyta</taxon>
        <taxon>Embryophyta</taxon>
        <taxon>Tracheophyta</taxon>
        <taxon>Spermatophyta</taxon>
        <taxon>Magnoliopsida</taxon>
        <taxon>eudicotyledons</taxon>
        <taxon>Gunneridae</taxon>
        <taxon>Pentapetalae</taxon>
        <taxon>rosids</taxon>
        <taxon>malvids</taxon>
        <taxon>Malvales</taxon>
        <taxon>Malvaceae</taxon>
        <taxon>Malvoideae</taxon>
        <taxon>Gossypium</taxon>
    </lineage>
</organism>
<dbReference type="Proteomes" id="UP000593577">
    <property type="component" value="Unassembled WGS sequence"/>
</dbReference>
<dbReference type="AlphaFoldDB" id="A0A7J8Y0L4"/>
<name>A0A7J8Y0L4_GOSAI</name>
<evidence type="ECO:0000313" key="2">
    <source>
        <dbReference type="Proteomes" id="UP000593577"/>
    </source>
</evidence>
<accession>A0A7J8Y0L4</accession>
<sequence length="56" mass="6829">MENTNSLLARTLKSKYYPESDFLQAELGYYSSFTWRRVWSTKKLLKEEYKIRDSQK</sequence>
<reference evidence="1 2" key="1">
    <citation type="journal article" date="2019" name="Genome Biol. Evol.">
        <title>Insights into the evolution of the New World diploid cottons (Gossypium, subgenus Houzingenia) based on genome sequencing.</title>
        <authorList>
            <person name="Grover C.E."/>
            <person name="Arick M.A. 2nd"/>
            <person name="Thrash A."/>
            <person name="Conover J.L."/>
            <person name="Sanders W.S."/>
            <person name="Peterson D.G."/>
            <person name="Frelichowski J.E."/>
            <person name="Scheffler J.A."/>
            <person name="Scheffler B.E."/>
            <person name="Wendel J.F."/>
        </authorList>
    </citation>
    <scope>NUCLEOTIDE SEQUENCE [LARGE SCALE GENOMIC DNA]</scope>
    <source>
        <strain evidence="1">185</strain>
        <tissue evidence="1">Leaf</tissue>
    </source>
</reference>
<comment type="caution">
    <text evidence="1">The sequence shown here is derived from an EMBL/GenBank/DDBJ whole genome shotgun (WGS) entry which is preliminary data.</text>
</comment>